<dbReference type="InterPro" id="IPR036397">
    <property type="entry name" value="RNaseH_sf"/>
</dbReference>
<protein>
    <submittedName>
        <fullName evidence="1">Uncharacterized protein</fullName>
    </submittedName>
</protein>
<gene>
    <name evidence="1" type="ORF">LSH36_501g00003</name>
</gene>
<sequence>MGVGSILQDNNAWPHTARIVLEDLQHRGIQRMQWPSCSPARGSFWQQSTMPPLCKISDRLLWMSGMRYHSSVFSSSYPAWGGGAKLLLLCLVAPHTTYVANVLNKS</sequence>
<reference evidence="1" key="1">
    <citation type="journal article" date="2023" name="Mol. Biol. Evol.">
        <title>Third-Generation Sequencing Reveals the Adaptive Role of the Epigenome in Three Deep-Sea Polychaetes.</title>
        <authorList>
            <person name="Perez M."/>
            <person name="Aroh O."/>
            <person name="Sun Y."/>
            <person name="Lan Y."/>
            <person name="Juniper S.K."/>
            <person name="Young C.R."/>
            <person name="Angers B."/>
            <person name="Qian P.Y."/>
        </authorList>
    </citation>
    <scope>NUCLEOTIDE SEQUENCE</scope>
    <source>
        <strain evidence="1">P08H-3</strain>
    </source>
</reference>
<proteinExistence type="predicted"/>
<dbReference type="Gene3D" id="3.30.420.10">
    <property type="entry name" value="Ribonuclease H-like superfamily/Ribonuclease H"/>
    <property type="match status" value="1"/>
</dbReference>
<dbReference type="AlphaFoldDB" id="A0AAD9J8U1"/>
<comment type="caution">
    <text evidence="1">The sequence shown here is derived from an EMBL/GenBank/DDBJ whole genome shotgun (WGS) entry which is preliminary data.</text>
</comment>
<dbReference type="EMBL" id="JAODUP010000501">
    <property type="protein sequence ID" value="KAK2148337.1"/>
    <property type="molecule type" value="Genomic_DNA"/>
</dbReference>
<name>A0AAD9J8U1_9ANNE</name>
<keyword evidence="2" id="KW-1185">Reference proteome</keyword>
<organism evidence="1 2">
    <name type="scientific">Paralvinella palmiformis</name>
    <dbReference type="NCBI Taxonomy" id="53620"/>
    <lineage>
        <taxon>Eukaryota</taxon>
        <taxon>Metazoa</taxon>
        <taxon>Spiralia</taxon>
        <taxon>Lophotrochozoa</taxon>
        <taxon>Annelida</taxon>
        <taxon>Polychaeta</taxon>
        <taxon>Sedentaria</taxon>
        <taxon>Canalipalpata</taxon>
        <taxon>Terebellida</taxon>
        <taxon>Terebelliformia</taxon>
        <taxon>Alvinellidae</taxon>
        <taxon>Paralvinella</taxon>
    </lineage>
</organism>
<dbReference type="GO" id="GO:0003676">
    <property type="term" value="F:nucleic acid binding"/>
    <property type="evidence" value="ECO:0007669"/>
    <property type="project" value="InterPro"/>
</dbReference>
<evidence type="ECO:0000313" key="2">
    <source>
        <dbReference type="Proteomes" id="UP001208570"/>
    </source>
</evidence>
<accession>A0AAD9J8U1</accession>
<evidence type="ECO:0000313" key="1">
    <source>
        <dbReference type="EMBL" id="KAK2148337.1"/>
    </source>
</evidence>
<dbReference type="Proteomes" id="UP001208570">
    <property type="component" value="Unassembled WGS sequence"/>
</dbReference>